<dbReference type="OrthoDB" id="5876363at2759"/>
<dbReference type="AlphaFoldDB" id="A0A7J0FAP7"/>
<feature type="compositionally biased region" description="Basic residues" evidence="2">
    <location>
        <begin position="332"/>
        <end position="344"/>
    </location>
</feature>
<dbReference type="FunFam" id="1.10.10.10:FF:000029">
    <property type="entry name" value="Proliferation-associated 2G4, a"/>
    <property type="match status" value="1"/>
</dbReference>
<evidence type="ECO:0000256" key="2">
    <source>
        <dbReference type="SAM" id="MobiDB-lite"/>
    </source>
</evidence>
<dbReference type="EMBL" id="BJWL01000011">
    <property type="protein sequence ID" value="GFY95784.1"/>
    <property type="molecule type" value="Genomic_DNA"/>
</dbReference>
<dbReference type="Gene3D" id="1.10.10.10">
    <property type="entry name" value="Winged helix-like DNA-binding domain superfamily/Winged helix DNA-binding domain"/>
    <property type="match status" value="1"/>
</dbReference>
<dbReference type="SUPFAM" id="SSF46785">
    <property type="entry name" value="Winged helix' DNA-binding domain"/>
    <property type="match status" value="1"/>
</dbReference>
<reference evidence="4 5" key="1">
    <citation type="submission" date="2019-07" db="EMBL/GenBank/DDBJ databases">
        <title>De Novo Assembly of kiwifruit Actinidia rufa.</title>
        <authorList>
            <person name="Sugita-Konishi S."/>
            <person name="Sato K."/>
            <person name="Mori E."/>
            <person name="Abe Y."/>
            <person name="Kisaki G."/>
            <person name="Hamano K."/>
            <person name="Suezawa K."/>
            <person name="Otani M."/>
            <person name="Fukuda T."/>
            <person name="Manabe T."/>
            <person name="Gomi K."/>
            <person name="Tabuchi M."/>
            <person name="Akimitsu K."/>
            <person name="Kataoka I."/>
        </authorList>
    </citation>
    <scope>NUCLEOTIDE SEQUENCE [LARGE SCALE GENOMIC DNA]</scope>
    <source>
        <strain evidence="5">cv. Fuchu</strain>
    </source>
</reference>
<sequence>MSDEEREEKELDLSSPEVVTKYKSAAEIVNKTLQLVLSECKPKTKIVDICEKGDSFIREQSGNMYKNVKKKIERGVAFPTCISVNNTVCHFSPLASDETVLEDGDMIKIDLGCHIDGFIAVVAHTHVLHGGLVTGRQADVIAAANTAAEVALRLIRPGRKNKDVTEAIQKVAAAYDCKIVEVDDAEFEENEVYAIDIVTSTGEGKPKLLDEKQTTIYKRAVDKNYHLKMKASRFIFSEIGQKFPIMPFTARALEEKRARLGLVECVHHDLLQPYPVLHEKPGDYVAHIKFTVLLMPNGSDRITSHPLQELQPAKTIDDPEIKAWLALGIKTKKKGGGKKKKGKKGDKAESPAEAEPMDGTVNEATSQD</sequence>
<dbReference type="PRINTS" id="PR00599">
    <property type="entry name" value="MAPEPTIDASE"/>
</dbReference>
<dbReference type="Proteomes" id="UP000585474">
    <property type="component" value="Unassembled WGS sequence"/>
</dbReference>
<dbReference type="InterPro" id="IPR036388">
    <property type="entry name" value="WH-like_DNA-bd_sf"/>
</dbReference>
<proteinExistence type="inferred from homology"/>
<gene>
    <name evidence="4" type="ORF">Acr_11g0000900</name>
</gene>
<dbReference type="Gene3D" id="3.90.230.10">
    <property type="entry name" value="Creatinase/methionine aminopeptidase superfamily"/>
    <property type="match status" value="1"/>
</dbReference>
<dbReference type="InterPro" id="IPR000994">
    <property type="entry name" value="Pept_M24"/>
</dbReference>
<name>A0A7J0FAP7_9ERIC</name>
<accession>A0A7J0FAP7</accession>
<feature type="domain" description="Peptidase M24" evidence="3">
    <location>
        <begin position="21"/>
        <end position="175"/>
    </location>
</feature>
<comment type="caution">
    <text evidence="4">The sequence shown here is derived from an EMBL/GenBank/DDBJ whole genome shotgun (WGS) entry which is preliminary data.</text>
</comment>
<protein>
    <submittedName>
        <fullName evidence="4">Metallopeptidase M24 family protein</fullName>
    </submittedName>
</protein>
<dbReference type="Pfam" id="PF00557">
    <property type="entry name" value="Peptidase_M24"/>
    <property type="match status" value="1"/>
</dbReference>
<dbReference type="CDD" id="cd01089">
    <property type="entry name" value="PA2G4-like"/>
    <property type="match status" value="1"/>
</dbReference>
<comment type="similarity">
    <text evidence="1">Belongs to the peptidase M24 family.</text>
</comment>
<evidence type="ECO:0000256" key="1">
    <source>
        <dbReference type="ARBA" id="ARBA00007319"/>
    </source>
</evidence>
<organism evidence="4 5">
    <name type="scientific">Actinidia rufa</name>
    <dbReference type="NCBI Taxonomy" id="165716"/>
    <lineage>
        <taxon>Eukaryota</taxon>
        <taxon>Viridiplantae</taxon>
        <taxon>Streptophyta</taxon>
        <taxon>Embryophyta</taxon>
        <taxon>Tracheophyta</taxon>
        <taxon>Spermatophyta</taxon>
        <taxon>Magnoliopsida</taxon>
        <taxon>eudicotyledons</taxon>
        <taxon>Gunneridae</taxon>
        <taxon>Pentapetalae</taxon>
        <taxon>asterids</taxon>
        <taxon>Ericales</taxon>
        <taxon>Actinidiaceae</taxon>
        <taxon>Actinidia</taxon>
    </lineage>
</organism>
<feature type="region of interest" description="Disordered" evidence="2">
    <location>
        <begin position="332"/>
        <end position="368"/>
    </location>
</feature>
<dbReference type="PANTHER" id="PTHR10804:SF11">
    <property type="entry name" value="PROLIFERATION-ASSOCIATED PROTEIN 2G4"/>
    <property type="match status" value="1"/>
</dbReference>
<evidence type="ECO:0000313" key="5">
    <source>
        <dbReference type="Proteomes" id="UP000585474"/>
    </source>
</evidence>
<dbReference type="InterPro" id="IPR036005">
    <property type="entry name" value="Creatinase/aminopeptidase-like"/>
</dbReference>
<dbReference type="SUPFAM" id="SSF55920">
    <property type="entry name" value="Creatinase/aminopeptidase"/>
    <property type="match status" value="1"/>
</dbReference>
<dbReference type="InterPro" id="IPR001714">
    <property type="entry name" value="Pept_M24_MAP"/>
</dbReference>
<evidence type="ECO:0000259" key="3">
    <source>
        <dbReference type="Pfam" id="PF00557"/>
    </source>
</evidence>
<dbReference type="InterPro" id="IPR047113">
    <property type="entry name" value="PA2G4/ARX1"/>
</dbReference>
<dbReference type="PANTHER" id="PTHR10804">
    <property type="entry name" value="PROTEASE FAMILY M24 METHIONYL AMINOPEPTIDASE, AMINOPEPTIDASE P"/>
    <property type="match status" value="1"/>
</dbReference>
<evidence type="ECO:0000313" key="4">
    <source>
        <dbReference type="EMBL" id="GFY95784.1"/>
    </source>
</evidence>
<dbReference type="InterPro" id="IPR036390">
    <property type="entry name" value="WH_DNA-bd_sf"/>
</dbReference>
<keyword evidence="5" id="KW-1185">Reference proteome</keyword>